<keyword evidence="1" id="KW-1133">Transmembrane helix</keyword>
<sequence length="176" mass="19000">MGHQGEPPIAIGLGIAIPLLSFFAWLKFSPALRRFVIALDPRFVVAMQAWRWGGLGFLFLYAHNVLPAAFALPAGSGDMAIGISAPWILAALLRQPDFATSAAFARWNVLGIIDLIVAISLGTLLATLATGAPGEISTAPMASLPLLLIPVFFVPLFLMLHAIMLMQRREKIRDRA</sequence>
<comment type="caution">
    <text evidence="2">The sequence shown here is derived from an EMBL/GenBank/DDBJ whole genome shotgun (WGS) entry which is preliminary data.</text>
</comment>
<feature type="transmembrane region" description="Helical" evidence="1">
    <location>
        <begin position="6"/>
        <end position="28"/>
    </location>
</feature>
<dbReference type="Proteomes" id="UP001430193">
    <property type="component" value="Unassembled WGS sequence"/>
</dbReference>
<protein>
    <recommendedName>
        <fullName evidence="4">MFS transporter</fullName>
    </recommendedName>
</protein>
<evidence type="ECO:0008006" key="4">
    <source>
        <dbReference type="Google" id="ProtNLM"/>
    </source>
</evidence>
<organism evidence="2 3">
    <name type="scientific">Dyella mobilis</name>
    <dbReference type="NCBI Taxonomy" id="1849582"/>
    <lineage>
        <taxon>Bacteria</taxon>
        <taxon>Pseudomonadati</taxon>
        <taxon>Pseudomonadota</taxon>
        <taxon>Gammaproteobacteria</taxon>
        <taxon>Lysobacterales</taxon>
        <taxon>Rhodanobacteraceae</taxon>
        <taxon>Dyella</taxon>
    </lineage>
</organism>
<keyword evidence="1" id="KW-0472">Membrane</keyword>
<name>A0ABS2KJG5_9GAMM</name>
<proteinExistence type="predicted"/>
<evidence type="ECO:0000256" key="1">
    <source>
        <dbReference type="SAM" id="Phobius"/>
    </source>
</evidence>
<keyword evidence="1" id="KW-0812">Transmembrane</keyword>
<keyword evidence="3" id="KW-1185">Reference proteome</keyword>
<feature type="transmembrane region" description="Helical" evidence="1">
    <location>
        <begin position="146"/>
        <end position="166"/>
    </location>
</feature>
<feature type="transmembrane region" description="Helical" evidence="1">
    <location>
        <begin position="72"/>
        <end position="93"/>
    </location>
</feature>
<feature type="transmembrane region" description="Helical" evidence="1">
    <location>
        <begin position="49"/>
        <end position="66"/>
    </location>
</feature>
<accession>A0ABS2KJG5</accession>
<feature type="transmembrane region" description="Helical" evidence="1">
    <location>
        <begin position="105"/>
        <end position="126"/>
    </location>
</feature>
<evidence type="ECO:0000313" key="2">
    <source>
        <dbReference type="EMBL" id="MBM7131310.1"/>
    </source>
</evidence>
<evidence type="ECO:0000313" key="3">
    <source>
        <dbReference type="Proteomes" id="UP001430193"/>
    </source>
</evidence>
<reference evidence="2" key="1">
    <citation type="submission" date="2020-10" db="EMBL/GenBank/DDBJ databases">
        <title>Phylogeny of dyella-like bacteria.</title>
        <authorList>
            <person name="Fu J."/>
        </authorList>
    </citation>
    <scope>NUCLEOTIDE SEQUENCE</scope>
    <source>
        <strain evidence="2">DHON07</strain>
    </source>
</reference>
<dbReference type="EMBL" id="JADIKF010000040">
    <property type="protein sequence ID" value="MBM7131310.1"/>
    <property type="molecule type" value="Genomic_DNA"/>
</dbReference>
<gene>
    <name evidence="2" type="ORF">ISS99_17420</name>
</gene>